<dbReference type="OMA" id="HMERRIW"/>
<dbReference type="InterPro" id="IPR050796">
    <property type="entry name" value="SCF_F-box_component"/>
</dbReference>
<organism evidence="2 3">
    <name type="scientific">Papaver somniferum</name>
    <name type="common">Opium poppy</name>
    <dbReference type="NCBI Taxonomy" id="3469"/>
    <lineage>
        <taxon>Eukaryota</taxon>
        <taxon>Viridiplantae</taxon>
        <taxon>Streptophyta</taxon>
        <taxon>Embryophyta</taxon>
        <taxon>Tracheophyta</taxon>
        <taxon>Spermatophyta</taxon>
        <taxon>Magnoliopsida</taxon>
        <taxon>Ranunculales</taxon>
        <taxon>Papaveraceae</taxon>
        <taxon>Papaveroideae</taxon>
        <taxon>Papaver</taxon>
    </lineage>
</organism>
<evidence type="ECO:0000313" key="3">
    <source>
        <dbReference type="Proteomes" id="UP000316621"/>
    </source>
</evidence>
<reference evidence="2 3" key="1">
    <citation type="journal article" date="2018" name="Science">
        <title>The opium poppy genome and morphinan production.</title>
        <authorList>
            <person name="Guo L."/>
            <person name="Winzer T."/>
            <person name="Yang X."/>
            <person name="Li Y."/>
            <person name="Ning Z."/>
            <person name="He Z."/>
            <person name="Teodor R."/>
            <person name="Lu Y."/>
            <person name="Bowser T.A."/>
            <person name="Graham I.A."/>
            <person name="Ye K."/>
        </authorList>
    </citation>
    <scope>NUCLEOTIDE SEQUENCE [LARGE SCALE GENOMIC DNA]</scope>
    <source>
        <strain evidence="3">cv. HN1</strain>
        <tissue evidence="2">Leaves</tissue>
    </source>
</reference>
<gene>
    <name evidence="2" type="ORF">C5167_017422</name>
</gene>
<proteinExistence type="predicted"/>
<dbReference type="Gramene" id="RZC48999">
    <property type="protein sequence ID" value="RZC48999"/>
    <property type="gene ID" value="C5167_017422"/>
</dbReference>
<sequence>MRIGEHRTSYGFGYDCNIKDYKLVRIVDLISHGSEVQVYTLGSNAWRSIANIPYNIAYQEPHGILVNTTLHWSARKSSTQLHSIISFHIESESFEEVPLLQAENFDDTHQISLCVSGRCLCILTHHHKVRTDVWVMKEYGVRHSWTKLFSITQQTVLDSFYLMPVLFIKNDVVLLDQNYHSGLLLYDPKHENDIIDFDLQMLRITPYVGCLVSLNSDDAQENKQEAAFMRSKDMVHMERRIWNTNPNHQASACPATQRTCHEKVDYWKRGYRIFAHPLGWLNFSCHPMETFDVQ</sequence>
<accession>A0A4Y7INE1</accession>
<dbReference type="Proteomes" id="UP000316621">
    <property type="component" value="Chromosome 2"/>
</dbReference>
<keyword evidence="3" id="KW-1185">Reference proteome</keyword>
<dbReference type="InterPro" id="IPR017451">
    <property type="entry name" value="F-box-assoc_interact_dom"/>
</dbReference>
<dbReference type="EMBL" id="CM010716">
    <property type="protein sequence ID" value="RZC48999.1"/>
    <property type="molecule type" value="Genomic_DNA"/>
</dbReference>
<protein>
    <recommendedName>
        <fullName evidence="1">F-box associated beta-propeller type 1 domain-containing protein</fullName>
    </recommendedName>
</protein>
<feature type="domain" description="F-box associated beta-propeller type 1" evidence="1">
    <location>
        <begin position="7"/>
        <end position="175"/>
    </location>
</feature>
<dbReference type="InterPro" id="IPR006527">
    <property type="entry name" value="F-box-assoc_dom_typ1"/>
</dbReference>
<dbReference type="PANTHER" id="PTHR31672">
    <property type="entry name" value="BNACNNG10540D PROTEIN"/>
    <property type="match status" value="1"/>
</dbReference>
<dbReference type="AlphaFoldDB" id="A0A4Y7INE1"/>
<name>A0A4Y7INE1_PAPSO</name>
<dbReference type="Pfam" id="PF07734">
    <property type="entry name" value="FBA_1"/>
    <property type="match status" value="1"/>
</dbReference>
<dbReference type="PANTHER" id="PTHR31672:SF13">
    <property type="entry name" value="F-BOX PROTEIN CPR30-LIKE"/>
    <property type="match status" value="1"/>
</dbReference>
<dbReference type="NCBIfam" id="TIGR01640">
    <property type="entry name" value="F_box_assoc_1"/>
    <property type="match status" value="1"/>
</dbReference>
<evidence type="ECO:0000259" key="1">
    <source>
        <dbReference type="Pfam" id="PF07734"/>
    </source>
</evidence>
<evidence type="ECO:0000313" key="2">
    <source>
        <dbReference type="EMBL" id="RZC48999.1"/>
    </source>
</evidence>